<dbReference type="PROSITE" id="PS50011">
    <property type="entry name" value="PROTEIN_KINASE_DOM"/>
    <property type="match status" value="1"/>
</dbReference>
<dbReference type="AlphaFoldDB" id="A0A086KX28"/>
<dbReference type="InterPro" id="IPR011009">
    <property type="entry name" value="Kinase-like_dom_sf"/>
</dbReference>
<dbReference type="SUPFAM" id="SSF56112">
    <property type="entry name" value="Protein kinase-like (PK-like)"/>
    <property type="match status" value="1"/>
</dbReference>
<dbReference type="PANTHER" id="PTHR24353:SF37">
    <property type="entry name" value="CAMP-DEPENDENT PROTEIN KINASE CATALYTIC SUBUNIT PRKX"/>
    <property type="match status" value="1"/>
</dbReference>
<evidence type="ECO:0000256" key="6">
    <source>
        <dbReference type="ARBA" id="ARBA00022840"/>
    </source>
</evidence>
<organism evidence="10 11">
    <name type="scientific">Toxoplasma gondii GAB2-2007-GAL-DOM2</name>
    <dbReference type="NCBI Taxonomy" id="1130820"/>
    <lineage>
        <taxon>Eukaryota</taxon>
        <taxon>Sar</taxon>
        <taxon>Alveolata</taxon>
        <taxon>Apicomplexa</taxon>
        <taxon>Conoidasida</taxon>
        <taxon>Coccidia</taxon>
        <taxon>Eucoccidiorida</taxon>
        <taxon>Eimeriorina</taxon>
        <taxon>Sarcocystidae</taxon>
        <taxon>Toxoplasma</taxon>
    </lineage>
</organism>
<feature type="compositionally biased region" description="Basic and acidic residues" evidence="8">
    <location>
        <begin position="254"/>
        <end position="273"/>
    </location>
</feature>
<accession>A0A086KX28</accession>
<dbReference type="FunFam" id="1.10.510.10:FF:000048">
    <property type="entry name" value="Protein kinase C"/>
    <property type="match status" value="1"/>
</dbReference>
<dbReference type="GO" id="GO:0005524">
    <property type="term" value="F:ATP binding"/>
    <property type="evidence" value="ECO:0007669"/>
    <property type="project" value="UniProtKB-UniRule"/>
</dbReference>
<proteinExistence type="predicted"/>
<feature type="domain" description="Protein kinase" evidence="9">
    <location>
        <begin position="297"/>
        <end position="557"/>
    </location>
</feature>
<dbReference type="InterPro" id="IPR008271">
    <property type="entry name" value="Ser/Thr_kinase_AS"/>
</dbReference>
<evidence type="ECO:0000256" key="8">
    <source>
        <dbReference type="SAM" id="MobiDB-lite"/>
    </source>
</evidence>
<dbReference type="EMBL" id="AHZU02000064">
    <property type="protein sequence ID" value="KFG48946.1"/>
    <property type="molecule type" value="Genomic_DNA"/>
</dbReference>
<evidence type="ECO:0000256" key="7">
    <source>
        <dbReference type="PROSITE-ProRule" id="PRU10141"/>
    </source>
</evidence>
<keyword evidence="2" id="KW-0597">Phosphoprotein</keyword>
<dbReference type="PROSITE" id="PS00107">
    <property type="entry name" value="PROTEIN_KINASE_ATP"/>
    <property type="match status" value="1"/>
</dbReference>
<name>A0A086KX28_TOXGO</name>
<evidence type="ECO:0000313" key="11">
    <source>
        <dbReference type="Proteomes" id="UP000028837"/>
    </source>
</evidence>
<dbReference type="GO" id="GO:0005952">
    <property type="term" value="C:cAMP-dependent protein kinase complex"/>
    <property type="evidence" value="ECO:0007669"/>
    <property type="project" value="TreeGrafter"/>
</dbReference>
<evidence type="ECO:0000256" key="1">
    <source>
        <dbReference type="ARBA" id="ARBA00022527"/>
    </source>
</evidence>
<feature type="region of interest" description="Disordered" evidence="8">
    <location>
        <begin position="235"/>
        <end position="276"/>
    </location>
</feature>
<evidence type="ECO:0000256" key="5">
    <source>
        <dbReference type="ARBA" id="ARBA00022777"/>
    </source>
</evidence>
<dbReference type="GO" id="GO:0004691">
    <property type="term" value="F:cAMP-dependent protein kinase activity"/>
    <property type="evidence" value="ECO:0007669"/>
    <property type="project" value="UniProtKB-EC"/>
</dbReference>
<dbReference type="InterPro" id="IPR000719">
    <property type="entry name" value="Prot_kinase_dom"/>
</dbReference>
<dbReference type="VEuPathDB" id="ToxoDB:TGDOM2_233790"/>
<dbReference type="PANTHER" id="PTHR24353">
    <property type="entry name" value="CYCLIC NUCLEOTIDE-DEPENDENT PROTEIN KINASE"/>
    <property type="match status" value="1"/>
</dbReference>
<dbReference type="Gene3D" id="3.30.200.20">
    <property type="entry name" value="Phosphorylase Kinase, domain 1"/>
    <property type="match status" value="1"/>
</dbReference>
<dbReference type="Proteomes" id="UP000028837">
    <property type="component" value="Unassembled WGS sequence"/>
</dbReference>
<dbReference type="Pfam" id="PF00069">
    <property type="entry name" value="Pkinase"/>
    <property type="match status" value="1"/>
</dbReference>
<keyword evidence="6 7" id="KW-0067">ATP-binding</keyword>
<protein>
    <submittedName>
        <fullName evidence="10">Putative serine/threonine protein kinase AktR</fullName>
        <ecNumber evidence="10">2.7.11.11</ecNumber>
    </submittedName>
</protein>
<dbReference type="SMART" id="SM00220">
    <property type="entry name" value="S_TKc"/>
    <property type="match status" value="1"/>
</dbReference>
<dbReference type="OrthoDB" id="333397at2759"/>
<feature type="region of interest" description="Disordered" evidence="8">
    <location>
        <begin position="1"/>
        <end position="29"/>
    </location>
</feature>
<evidence type="ECO:0000259" key="9">
    <source>
        <dbReference type="PROSITE" id="PS50011"/>
    </source>
</evidence>
<comment type="caution">
    <text evidence="10">The sequence shown here is derived from an EMBL/GenBank/DDBJ whole genome shotgun (WGS) entry which is preliminary data.</text>
</comment>
<feature type="binding site" evidence="7">
    <location>
        <position position="330"/>
    </location>
    <ligand>
        <name>ATP</name>
        <dbReference type="ChEBI" id="CHEBI:30616"/>
    </ligand>
</feature>
<feature type="compositionally biased region" description="Basic and acidic residues" evidence="8">
    <location>
        <begin position="179"/>
        <end position="194"/>
    </location>
</feature>
<keyword evidence="4 7" id="KW-0547">Nucleotide-binding</keyword>
<sequence length="796" mass="87488">MSSAARLGLSGQRGLSPRNSSLTHTAGKARRVPKNVRLFHIEGRGARLRIVAEHPDEETTGWLLARAIEGLAEKGLGDGLVALRTDPSGPLGNRDWVDVYLQDMHRTLGCLPFEDYLQCVYSEPTGPPEGNLAPRRESTAGAKLSESIKSPGGKADRTINLRASKAASRQNSPSGTRAAVKDKSREGTSSELRRRNTASSMKAEPVGDSSTAVAAVGGNTAGTIVAHASPPSSPLALSALETPHHDSGAGYETWVHKGQSDHEKQGVLERNSETTRQVATRTYTRFPRSGGVSVRDFREEGVIGQGGFSVVYKVRKKDTGRLYALKVVAKNKIAHEPNKIRRALSERDVLKQCDSPFVVRLFWAFQSENHLFLVNELCPGGDLFRLLRECQFFPEDVCRFVFAEVLLGLRHLHELNILYRDLKAENVLVDLDGHCRLADFGLSKTLSKGHQRSYSFCGSPEYLSPEMLLGTGHDKTLDYYGIGCLLYEMLTGVPPHYSSNRNCMYSRIIEGNLSFPSSLKVSPEAKDLVERLLHVDPGRRLGADPGGVDSICAHPWLQGIDWKRISERAAPSLLRPYLQWQRLGIGRSPYPVLPRGKTISEGSPFRTLSSSDVPWEAPATCPFRHFDWENKRLLSEASERCSLVLPTADTSASGSCVQFSSRSKCSRLMKPDKDKQGRIIQLYKRAQSVMRVSGGAERIPVKTRPGSRVIQSGQAQQQPGNILEQRYVMVGPSGRSVTVSVAPVLNRLQPFFTGSVATAIPSHRDGELSMAAKPPMNSPVFESIVVRPEKGACERR</sequence>
<keyword evidence="5 10" id="KW-0418">Kinase</keyword>
<dbReference type="CDD" id="cd05123">
    <property type="entry name" value="STKc_AGC"/>
    <property type="match status" value="1"/>
</dbReference>
<dbReference type="Gene3D" id="1.10.510.10">
    <property type="entry name" value="Transferase(Phosphotransferase) domain 1"/>
    <property type="match status" value="1"/>
</dbReference>
<dbReference type="InterPro" id="IPR017441">
    <property type="entry name" value="Protein_kinase_ATP_BS"/>
</dbReference>
<evidence type="ECO:0000313" key="10">
    <source>
        <dbReference type="EMBL" id="KFG48946.1"/>
    </source>
</evidence>
<gene>
    <name evidence="10" type="ORF">TGDOM2_233790</name>
</gene>
<dbReference type="InterPro" id="IPR045270">
    <property type="entry name" value="STKc_AGC"/>
</dbReference>
<feature type="region of interest" description="Disordered" evidence="8">
    <location>
        <begin position="125"/>
        <end position="210"/>
    </location>
</feature>
<evidence type="ECO:0000256" key="4">
    <source>
        <dbReference type="ARBA" id="ARBA00022741"/>
    </source>
</evidence>
<evidence type="ECO:0000256" key="3">
    <source>
        <dbReference type="ARBA" id="ARBA00022679"/>
    </source>
</evidence>
<dbReference type="EC" id="2.7.11.11" evidence="10"/>
<keyword evidence="1 10" id="KW-0723">Serine/threonine-protein kinase</keyword>
<evidence type="ECO:0000256" key="2">
    <source>
        <dbReference type="ARBA" id="ARBA00022553"/>
    </source>
</evidence>
<keyword evidence="3 10" id="KW-0808">Transferase</keyword>
<dbReference type="SMR" id="A0A086KX28"/>
<dbReference type="PROSITE" id="PS00108">
    <property type="entry name" value="PROTEIN_KINASE_ST"/>
    <property type="match status" value="1"/>
</dbReference>
<reference evidence="10 11" key="1">
    <citation type="submission" date="2014-02" db="EMBL/GenBank/DDBJ databases">
        <authorList>
            <person name="Sibley D."/>
            <person name="Venepally P."/>
            <person name="Karamycheva S."/>
            <person name="Hadjithomas M."/>
            <person name="Khan A."/>
            <person name="Brunk B."/>
            <person name="Roos D."/>
            <person name="Caler E."/>
            <person name="Lorenzi H."/>
        </authorList>
    </citation>
    <scope>NUCLEOTIDE SEQUENCE [LARGE SCALE GENOMIC DNA]</scope>
    <source>
        <strain evidence="10 11">GAB2-2007-GAL-DOM2</strain>
    </source>
</reference>